<keyword evidence="1 2" id="KW-0808">Transferase</keyword>
<dbReference type="PANTHER" id="PTHR43861">
    <property type="entry name" value="TRANS-ACONITATE 2-METHYLTRANSFERASE-RELATED"/>
    <property type="match status" value="1"/>
</dbReference>
<gene>
    <name evidence="2" type="ORF">LAL4801_00118</name>
</gene>
<evidence type="ECO:0000256" key="1">
    <source>
        <dbReference type="ARBA" id="ARBA00022679"/>
    </source>
</evidence>
<evidence type="ECO:0000313" key="2">
    <source>
        <dbReference type="EMBL" id="CTQ41699.1"/>
    </source>
</evidence>
<reference evidence="3" key="1">
    <citation type="submission" date="2015-07" db="EMBL/GenBank/DDBJ databases">
        <authorList>
            <person name="Rodrigo-Torres Lidia"/>
            <person name="Arahal R.David."/>
        </authorList>
    </citation>
    <scope>NUCLEOTIDE SEQUENCE [LARGE SCALE GENOMIC DNA]</scope>
    <source>
        <strain evidence="3">CECT 4801</strain>
    </source>
</reference>
<dbReference type="Gene3D" id="3.40.50.150">
    <property type="entry name" value="Vaccinia Virus protein VP39"/>
    <property type="match status" value="1"/>
</dbReference>
<proteinExistence type="predicted"/>
<dbReference type="GO" id="GO:0008168">
    <property type="term" value="F:methyltransferase activity"/>
    <property type="evidence" value="ECO:0007669"/>
    <property type="project" value="UniProtKB-KW"/>
</dbReference>
<dbReference type="STRING" id="187304.B0E33_01035"/>
<evidence type="ECO:0000313" key="3">
    <source>
        <dbReference type="Proteomes" id="UP000048926"/>
    </source>
</evidence>
<dbReference type="InterPro" id="IPR029063">
    <property type="entry name" value="SAM-dependent_MTases_sf"/>
</dbReference>
<dbReference type="RefSeq" id="WP_055653554.1">
    <property type="nucleotide sequence ID" value="NZ_CXST01000001.1"/>
</dbReference>
<organism evidence="2 3">
    <name type="scientific">Roseibium aggregatum</name>
    <dbReference type="NCBI Taxonomy" id="187304"/>
    <lineage>
        <taxon>Bacteria</taxon>
        <taxon>Pseudomonadati</taxon>
        <taxon>Pseudomonadota</taxon>
        <taxon>Alphaproteobacteria</taxon>
        <taxon>Hyphomicrobiales</taxon>
        <taxon>Stappiaceae</taxon>
        <taxon>Roseibium</taxon>
    </lineage>
</organism>
<name>A0A0M6XYJ7_9HYPH</name>
<accession>A0A0M6XYJ7</accession>
<sequence>MAVDPLQKNVSVFDTLQQLGLASLETQSVFAPRTRDKEGLTVYRDTVSGVVYINDYYVGDETYEGAEHRKDDFYKRIDWDYEYQQDQYRRLNAYKQFYAGKTVTEFGCWKGLFLREAASRGADVTGIELHRGYIEALVADGYRCVDNPDQIAPATQDAVFAFHVLEHLPDPLSTLRELRALLTDTGTLIVEVPHASDFLLSNLQNEAFKNFTLWSQHLILHTRESLRRLLVAAGFADVVIEGVQRYPLSNHLGWLAIGKPGGHKSSLSALETPELRSAYEAALRKIDATDTLVAIARKAR</sequence>
<dbReference type="AlphaFoldDB" id="A0A0M6XYJ7"/>
<dbReference type="EMBL" id="CXST01000001">
    <property type="protein sequence ID" value="CTQ41699.1"/>
    <property type="molecule type" value="Genomic_DNA"/>
</dbReference>
<dbReference type="SUPFAM" id="SSF53335">
    <property type="entry name" value="S-adenosyl-L-methionine-dependent methyltransferases"/>
    <property type="match status" value="1"/>
</dbReference>
<dbReference type="Pfam" id="PF13489">
    <property type="entry name" value="Methyltransf_23"/>
    <property type="match status" value="1"/>
</dbReference>
<keyword evidence="3" id="KW-1185">Reference proteome</keyword>
<dbReference type="Proteomes" id="UP000048926">
    <property type="component" value="Unassembled WGS sequence"/>
</dbReference>
<dbReference type="PANTHER" id="PTHR43861:SF3">
    <property type="entry name" value="PUTATIVE (AFU_ORTHOLOGUE AFUA_2G14390)-RELATED"/>
    <property type="match status" value="1"/>
</dbReference>
<dbReference type="GO" id="GO:0032259">
    <property type="term" value="P:methylation"/>
    <property type="evidence" value="ECO:0007669"/>
    <property type="project" value="UniProtKB-KW"/>
</dbReference>
<protein>
    <submittedName>
        <fullName evidence="2">Methyltransferase domain protein</fullName>
    </submittedName>
</protein>
<dbReference type="OrthoDB" id="7537532at2"/>
<keyword evidence="2" id="KW-0489">Methyltransferase</keyword>